<sequence>MTSVLNKPIIQVISTIVEARLVYSASAELPEIVDCFLDFQDIGESPYLIRNQLFLPIISLLLLLGNIVSVLILVCMKMMMRSRNHQAAKQHASLDRWYLSKEGLCWQGHSQKVFAIQFNIVLDRAKQSTKSAILMNLESRMVASEDIGRQLLTYGERYALVSG</sequence>
<dbReference type="STRING" id="4081.A0A3Q7GKX5"/>
<dbReference type="InParanoid" id="A0A3Q7GKX5"/>
<organism evidence="2">
    <name type="scientific">Solanum lycopersicum</name>
    <name type="common">Tomato</name>
    <name type="synonym">Lycopersicon esculentum</name>
    <dbReference type="NCBI Taxonomy" id="4081"/>
    <lineage>
        <taxon>Eukaryota</taxon>
        <taxon>Viridiplantae</taxon>
        <taxon>Streptophyta</taxon>
        <taxon>Embryophyta</taxon>
        <taxon>Tracheophyta</taxon>
        <taxon>Spermatophyta</taxon>
        <taxon>Magnoliopsida</taxon>
        <taxon>eudicotyledons</taxon>
        <taxon>Gunneridae</taxon>
        <taxon>Pentapetalae</taxon>
        <taxon>asterids</taxon>
        <taxon>lamiids</taxon>
        <taxon>Solanales</taxon>
        <taxon>Solanaceae</taxon>
        <taxon>Solanoideae</taxon>
        <taxon>Solaneae</taxon>
        <taxon>Solanum</taxon>
        <taxon>Solanum subgen. Lycopersicon</taxon>
    </lineage>
</organism>
<name>A0A3Q7GKX5_SOLLC</name>
<protein>
    <submittedName>
        <fullName evidence="2">Uncharacterized protein</fullName>
    </submittedName>
</protein>
<feature type="transmembrane region" description="Helical" evidence="1">
    <location>
        <begin position="53"/>
        <end position="76"/>
    </location>
</feature>
<dbReference type="AlphaFoldDB" id="A0A3Q7GKX5"/>
<evidence type="ECO:0000256" key="1">
    <source>
        <dbReference type="SAM" id="Phobius"/>
    </source>
</evidence>
<keyword evidence="1" id="KW-0472">Membrane</keyword>
<dbReference type="Gene3D" id="3.30.830.10">
    <property type="entry name" value="Metalloenzyme, LuxS/M16 peptidase-like"/>
    <property type="match status" value="1"/>
</dbReference>
<dbReference type="Gramene" id="Solyc05g026157.1.1">
    <property type="protein sequence ID" value="Solyc05g026157.1.1"/>
    <property type="gene ID" value="Solyc05g026157.1"/>
</dbReference>
<keyword evidence="3" id="KW-1185">Reference proteome</keyword>
<accession>A0A3Q7GKX5</accession>
<reference evidence="2" key="2">
    <citation type="submission" date="2019-01" db="UniProtKB">
        <authorList>
            <consortium name="EnsemblPlants"/>
        </authorList>
    </citation>
    <scope>IDENTIFICATION</scope>
    <source>
        <strain evidence="2">cv. Heinz 1706</strain>
    </source>
</reference>
<dbReference type="EnsemblPlants" id="Solyc05g026157.1.1">
    <property type="protein sequence ID" value="Solyc05g026157.1.1"/>
    <property type="gene ID" value="Solyc05g026157.1"/>
</dbReference>
<evidence type="ECO:0000313" key="2">
    <source>
        <dbReference type="EnsemblPlants" id="Solyc05g026157.1.1"/>
    </source>
</evidence>
<keyword evidence="1" id="KW-0812">Transmembrane</keyword>
<proteinExistence type="predicted"/>
<reference evidence="2" key="1">
    <citation type="journal article" date="2012" name="Nature">
        <title>The tomato genome sequence provides insights into fleshy fruit evolution.</title>
        <authorList>
            <consortium name="Tomato Genome Consortium"/>
        </authorList>
    </citation>
    <scope>NUCLEOTIDE SEQUENCE [LARGE SCALE GENOMIC DNA]</scope>
    <source>
        <strain evidence="2">cv. Heinz 1706</strain>
    </source>
</reference>
<dbReference type="Proteomes" id="UP000004994">
    <property type="component" value="Chromosome 5"/>
</dbReference>
<evidence type="ECO:0000313" key="3">
    <source>
        <dbReference type="Proteomes" id="UP000004994"/>
    </source>
</evidence>
<keyword evidence="1" id="KW-1133">Transmembrane helix</keyword>